<dbReference type="EMBL" id="BAZW01000029">
    <property type="protein sequence ID" value="GAO30743.1"/>
    <property type="molecule type" value="Genomic_DNA"/>
</dbReference>
<dbReference type="Proteomes" id="UP000032900">
    <property type="component" value="Unassembled WGS sequence"/>
</dbReference>
<keyword evidence="1" id="KW-1133">Transmembrane helix</keyword>
<feature type="transmembrane region" description="Helical" evidence="1">
    <location>
        <begin position="37"/>
        <end position="59"/>
    </location>
</feature>
<dbReference type="STRING" id="1236989.JCM15548_13049"/>
<reference evidence="2 3" key="1">
    <citation type="journal article" date="2015" name="Microbes Environ.">
        <title>Distribution and evolution of nitrogen fixation genes in the phylum bacteroidetes.</title>
        <authorList>
            <person name="Inoue J."/>
            <person name="Oshima K."/>
            <person name="Suda W."/>
            <person name="Sakamoto M."/>
            <person name="Iino T."/>
            <person name="Noda S."/>
            <person name="Hongoh Y."/>
            <person name="Hattori M."/>
            <person name="Ohkuma M."/>
        </authorList>
    </citation>
    <scope>NUCLEOTIDE SEQUENCE [LARGE SCALE GENOMIC DNA]</scope>
    <source>
        <strain evidence="2">JCM 15548</strain>
    </source>
</reference>
<sequence>MNNFTTLGRILFAIPFGLFGINHLFLYDWYVGNFTSFLPIGPFSVITTGIIMILVSISIITKKYITLSTQVLAVMLFIFIAAIHVPHLINGEDTTMVTITLLKDISLIGGSLMISGMCSREDNQNTTTKN</sequence>
<evidence type="ECO:0000313" key="2">
    <source>
        <dbReference type="EMBL" id="GAO30743.1"/>
    </source>
</evidence>
<evidence type="ECO:0000256" key="1">
    <source>
        <dbReference type="SAM" id="Phobius"/>
    </source>
</evidence>
<organism evidence="2 3">
    <name type="scientific">Geofilum rubicundum JCM 15548</name>
    <dbReference type="NCBI Taxonomy" id="1236989"/>
    <lineage>
        <taxon>Bacteria</taxon>
        <taxon>Pseudomonadati</taxon>
        <taxon>Bacteroidota</taxon>
        <taxon>Bacteroidia</taxon>
        <taxon>Marinilabiliales</taxon>
        <taxon>Marinilabiliaceae</taxon>
        <taxon>Geofilum</taxon>
    </lineage>
</organism>
<keyword evidence="1" id="KW-0472">Membrane</keyword>
<evidence type="ECO:0008006" key="4">
    <source>
        <dbReference type="Google" id="ProtNLM"/>
    </source>
</evidence>
<keyword evidence="1" id="KW-0812">Transmembrane</keyword>
<accession>A0A0E9LZK8</accession>
<feature type="transmembrane region" description="Helical" evidence="1">
    <location>
        <begin position="95"/>
        <end position="114"/>
    </location>
</feature>
<feature type="transmembrane region" description="Helical" evidence="1">
    <location>
        <begin position="7"/>
        <end position="25"/>
    </location>
</feature>
<keyword evidence="3" id="KW-1185">Reference proteome</keyword>
<comment type="caution">
    <text evidence="2">The sequence shown here is derived from an EMBL/GenBank/DDBJ whole genome shotgun (WGS) entry which is preliminary data.</text>
</comment>
<dbReference type="RefSeq" id="WP_062126028.1">
    <property type="nucleotide sequence ID" value="NZ_BAZW01000029.1"/>
</dbReference>
<dbReference type="AlphaFoldDB" id="A0A0E9LZK8"/>
<evidence type="ECO:0000313" key="3">
    <source>
        <dbReference type="Proteomes" id="UP000032900"/>
    </source>
</evidence>
<proteinExistence type="predicted"/>
<name>A0A0E9LZK8_9BACT</name>
<protein>
    <recommendedName>
        <fullName evidence="4">DoxX family protein</fullName>
    </recommendedName>
</protein>
<feature type="transmembrane region" description="Helical" evidence="1">
    <location>
        <begin position="71"/>
        <end position="89"/>
    </location>
</feature>
<dbReference type="OrthoDB" id="1122300at2"/>
<gene>
    <name evidence="2" type="ORF">JCM15548_13049</name>
</gene>